<organism evidence="11 12">
    <name type="scientific">Henosepilachna vigintioctopunctata</name>
    <dbReference type="NCBI Taxonomy" id="420089"/>
    <lineage>
        <taxon>Eukaryota</taxon>
        <taxon>Metazoa</taxon>
        <taxon>Ecdysozoa</taxon>
        <taxon>Arthropoda</taxon>
        <taxon>Hexapoda</taxon>
        <taxon>Insecta</taxon>
        <taxon>Pterygota</taxon>
        <taxon>Neoptera</taxon>
        <taxon>Endopterygota</taxon>
        <taxon>Coleoptera</taxon>
        <taxon>Polyphaga</taxon>
        <taxon>Cucujiformia</taxon>
        <taxon>Coccinelloidea</taxon>
        <taxon>Coccinellidae</taxon>
        <taxon>Epilachninae</taxon>
        <taxon>Epilachnini</taxon>
        <taxon>Henosepilachna</taxon>
    </lineage>
</organism>
<keyword evidence="2" id="KW-0645">Protease</keyword>
<dbReference type="GO" id="GO:0005783">
    <property type="term" value="C:endoplasmic reticulum"/>
    <property type="evidence" value="ECO:0007669"/>
    <property type="project" value="TreeGrafter"/>
</dbReference>
<proteinExistence type="inferred from homology"/>
<sequence>MIPLLKISKSLVNKLSRIKEPVFAKLYGVFLETATILLSVQVESKTDNELEFTLPTEVDLYGLLSIDNKEFNASEVKEKLQEQVDVTDNPIFLFCCLGKTEEITAYVLVNDQLQSRPFVIISEQEIYDELVHVRLRGNFFISSNIEKSSYEGAVLDFRNSVTTGKLAFNFSKTPIYLLGTECEIGGNLSETSGEPIVGDIYEHSSEKKKKVDSSLYPLRILDVVIFRKLTQDTTSSSDKEHAPICIVTKKLKDTLFIPVKIDVLSLISKQTNLCRLYDILVESVIRNLKAFQLTLTRHSNHDDVPILPEVHHFFPDDCGHFLSIWIPKNINQKTYESSRAALHEQFLLPKNKPLFRKGNEYVFKASIPGGAPLINPHETLKNTNNEGKIALVKGRYSYYHYNQSRMNDSGWGCAYRSLQTLASWFKWQGYTDKEVPTFDEIQKCLVDIGDKPSSFIGSRQWIGSMEVHFVLNTLLGVTCRIINVSNGAEMMYQGPELLRHFEDYGSPVMIGGGNLAHTIIGVDYNETTGNIKFLILDPHYTGSEDLQVIVSKGWCSWKGIEFWNKTSYYNMCLPLVPLGI</sequence>
<accession>A0AAW1TQC0</accession>
<comment type="function">
    <text evidence="6">Thiol protease which recognizes and hydrolyzes the peptide bond at the C-terminal Gly of UFM1, a ubiquitin-like modifier protein bound to a number of target proteins. Does not hydrolyze SUMO1 or ISG15 ubiquitin-like proteins.</text>
</comment>
<evidence type="ECO:0000256" key="4">
    <source>
        <dbReference type="ARBA" id="ARBA00022801"/>
    </source>
</evidence>
<dbReference type="Pfam" id="PF20908">
    <property type="entry name" value="UfSP2_N"/>
    <property type="match status" value="1"/>
</dbReference>
<dbReference type="InterPro" id="IPR038765">
    <property type="entry name" value="Papain-like_cys_pep_sf"/>
</dbReference>
<comment type="similarity">
    <text evidence="1">Belongs to the peptidase C78 family.</text>
</comment>
<reference evidence="11 12" key="1">
    <citation type="submission" date="2023-03" db="EMBL/GenBank/DDBJ databases">
        <title>Genome insight into feeding habits of ladybird beetles.</title>
        <authorList>
            <person name="Li H.-S."/>
            <person name="Huang Y.-H."/>
            <person name="Pang H."/>
        </authorList>
    </citation>
    <scope>NUCLEOTIDE SEQUENCE [LARGE SCALE GENOMIC DNA]</scope>
    <source>
        <strain evidence="11">SYSU_2023b</strain>
        <tissue evidence="11">Whole body</tissue>
    </source>
</reference>
<keyword evidence="3" id="KW-0833">Ubl conjugation pathway</keyword>
<evidence type="ECO:0000313" key="11">
    <source>
        <dbReference type="EMBL" id="KAK9870838.1"/>
    </source>
</evidence>
<evidence type="ECO:0000259" key="8">
    <source>
        <dbReference type="Pfam" id="PF07910"/>
    </source>
</evidence>
<dbReference type="SUPFAM" id="SSF54001">
    <property type="entry name" value="Cysteine proteinases"/>
    <property type="match status" value="1"/>
</dbReference>
<comment type="caution">
    <text evidence="11">The sequence shown here is derived from an EMBL/GenBank/DDBJ whole genome shotgun (WGS) entry which is preliminary data.</text>
</comment>
<dbReference type="InterPro" id="IPR012462">
    <property type="entry name" value="UFSP1/2_DUB_cat"/>
</dbReference>
<dbReference type="AlphaFoldDB" id="A0AAW1TQC0"/>
<protein>
    <recommendedName>
        <fullName evidence="7">Probable Ufm1-specific protease 2</fullName>
    </recommendedName>
</protein>
<dbReference type="EMBL" id="JARQZJ010000004">
    <property type="protein sequence ID" value="KAK9870838.1"/>
    <property type="molecule type" value="Genomic_DNA"/>
</dbReference>
<dbReference type="PANTHER" id="PTHR48153">
    <property type="entry name" value="UFM1-SPECIFIC PROTEASE 2"/>
    <property type="match status" value="1"/>
</dbReference>
<evidence type="ECO:0000256" key="7">
    <source>
        <dbReference type="ARBA" id="ARBA00073264"/>
    </source>
</evidence>
<dbReference type="Gene3D" id="3.90.70.130">
    <property type="match status" value="1"/>
</dbReference>
<evidence type="ECO:0000256" key="3">
    <source>
        <dbReference type="ARBA" id="ARBA00022786"/>
    </source>
</evidence>
<feature type="domain" description="UFSP2 second" evidence="9">
    <location>
        <begin position="205"/>
        <end position="363"/>
    </location>
</feature>
<evidence type="ECO:0000259" key="10">
    <source>
        <dbReference type="Pfam" id="PF26560"/>
    </source>
</evidence>
<keyword evidence="12" id="KW-1185">Reference proteome</keyword>
<dbReference type="PANTHER" id="PTHR48153:SF2">
    <property type="entry name" value="UFM1-SPECIFIC PROTEASE 2"/>
    <property type="match status" value="1"/>
</dbReference>
<dbReference type="GO" id="GO:0006508">
    <property type="term" value="P:proteolysis"/>
    <property type="evidence" value="ECO:0007669"/>
    <property type="project" value="UniProtKB-KW"/>
</dbReference>
<dbReference type="Pfam" id="PF26560">
    <property type="entry name" value="UFSP2_MPN_insect"/>
    <property type="match status" value="1"/>
</dbReference>
<evidence type="ECO:0000256" key="1">
    <source>
        <dbReference type="ARBA" id="ARBA00008552"/>
    </source>
</evidence>
<name>A0AAW1TQC0_9CUCU</name>
<dbReference type="Pfam" id="PF07910">
    <property type="entry name" value="Peptidase_C78"/>
    <property type="match status" value="1"/>
</dbReference>
<gene>
    <name evidence="11" type="ORF">WA026_009805</name>
</gene>
<dbReference type="Proteomes" id="UP001431783">
    <property type="component" value="Unassembled WGS sequence"/>
</dbReference>
<keyword evidence="5" id="KW-0788">Thiol protease</keyword>
<dbReference type="InterPro" id="IPR049387">
    <property type="entry name" value="UFSP2-like_2nd"/>
</dbReference>
<dbReference type="FunFam" id="3.90.70.130:FF:000001">
    <property type="entry name" value="Probable Ufm1-specific protease 2"/>
    <property type="match status" value="1"/>
</dbReference>
<keyword evidence="4" id="KW-0378">Hydrolase</keyword>
<feature type="domain" description="UFSP1/2/DUB catalytic" evidence="8">
    <location>
        <begin position="388"/>
        <end position="572"/>
    </location>
</feature>
<feature type="domain" description="UFSP2 N-terminal MPN-like" evidence="10">
    <location>
        <begin position="1"/>
        <end position="126"/>
    </location>
</feature>
<dbReference type="GO" id="GO:0071567">
    <property type="term" value="F:deUFMylase activity"/>
    <property type="evidence" value="ECO:0007669"/>
    <property type="project" value="UniProtKB-ARBA"/>
</dbReference>
<dbReference type="InterPro" id="IPR058757">
    <property type="entry name" value="UFSP2_MPN_N"/>
</dbReference>
<dbReference type="GO" id="GO:0005634">
    <property type="term" value="C:nucleus"/>
    <property type="evidence" value="ECO:0007669"/>
    <property type="project" value="TreeGrafter"/>
</dbReference>
<evidence type="ECO:0000313" key="12">
    <source>
        <dbReference type="Proteomes" id="UP001431783"/>
    </source>
</evidence>
<evidence type="ECO:0000259" key="9">
    <source>
        <dbReference type="Pfam" id="PF20908"/>
    </source>
</evidence>
<evidence type="ECO:0000256" key="6">
    <source>
        <dbReference type="ARBA" id="ARBA00057559"/>
    </source>
</evidence>
<evidence type="ECO:0000256" key="5">
    <source>
        <dbReference type="ARBA" id="ARBA00022807"/>
    </source>
</evidence>
<evidence type="ECO:0000256" key="2">
    <source>
        <dbReference type="ARBA" id="ARBA00022670"/>
    </source>
</evidence>